<sequence length="593" mass="67008">MEQNSNQGADPIRHFFQWNEQMWSEMQRERLGDNPVTQALSELNSQDLAAFYESVASNPAHLFDVQMQWWQGQLAICQNAFGKSMGIDSSSIIEDPPGDRRFQYKAWKDEPNFDFLRQSYLHFAKSLMKTLDAIEGLSEPVRQRLAFFFRQTINALSPTNFIWSNPEVLQRTLEEKGANLVKGVKLFQEDLASSGELLKIRMTKRSAFVLGKDLASTPGDVVFKNDIFELIQYKASTESVFQTPLLIIPPFINKFYILDLKEQNSLVRWLREQGHTVFLMSWRNPGKEQADIGFQDLIHSGTMEAIRVIEQITSEKEVNAIGYCIGGTLLASTMALYAARRMKPRVKSATFLTTLLDFTQPGEIGVFINDPVISAMELMNDAEGFFDGRQMAVTFSLLRENSLYWNYYIDNYLKGEEPSDFDILYWNSDSTNLSAACARFLLRELYLNNSLSRGGEVKVGNFGLDLTKVKTPSFFLSTKEDHIALWDATFKGASLLGGEKTLVLGESGHVAGVVNPPSKNKYGYWTSDQGFEDAESWLAGATREAGSWWPHWQQWATPYLGDKVAARTVGSDECPALMAAPGLYVQQTLPIEE</sequence>
<keyword evidence="7" id="KW-1185">Reference proteome</keyword>
<dbReference type="EMBL" id="BAABCX010000001">
    <property type="protein sequence ID" value="GAA3527648.1"/>
    <property type="molecule type" value="Genomic_DNA"/>
</dbReference>
<dbReference type="Gene3D" id="3.40.50.1820">
    <property type="entry name" value="alpha/beta hydrolase"/>
    <property type="match status" value="1"/>
</dbReference>
<keyword evidence="4" id="KW-0012">Acyltransferase</keyword>
<evidence type="ECO:0000256" key="1">
    <source>
        <dbReference type="ARBA" id="ARBA00004496"/>
    </source>
</evidence>
<dbReference type="RefSeq" id="WP_344954135.1">
    <property type="nucleotide sequence ID" value="NZ_BAABCX010000001.1"/>
</dbReference>
<name>A0ABP6V6D3_9GAMM</name>
<organism evidence="6 7">
    <name type="scientific">Zobellella aerophila</name>
    <dbReference type="NCBI Taxonomy" id="870480"/>
    <lineage>
        <taxon>Bacteria</taxon>
        <taxon>Pseudomonadati</taxon>
        <taxon>Pseudomonadota</taxon>
        <taxon>Gammaproteobacteria</taxon>
        <taxon>Aeromonadales</taxon>
        <taxon>Aeromonadaceae</taxon>
        <taxon>Zobellella</taxon>
    </lineage>
</organism>
<dbReference type="SUPFAM" id="SSF53474">
    <property type="entry name" value="alpha/beta-Hydrolases"/>
    <property type="match status" value="1"/>
</dbReference>
<proteinExistence type="predicted"/>
<evidence type="ECO:0000256" key="4">
    <source>
        <dbReference type="ARBA" id="ARBA00023315"/>
    </source>
</evidence>
<evidence type="ECO:0000256" key="2">
    <source>
        <dbReference type="ARBA" id="ARBA00022490"/>
    </source>
</evidence>
<keyword evidence="3" id="KW-0808">Transferase</keyword>
<evidence type="ECO:0000256" key="3">
    <source>
        <dbReference type="ARBA" id="ARBA00022679"/>
    </source>
</evidence>
<comment type="subcellular location">
    <subcellularLocation>
        <location evidence="1">Cytoplasm</location>
    </subcellularLocation>
</comment>
<evidence type="ECO:0000313" key="6">
    <source>
        <dbReference type="EMBL" id="GAA3527648.1"/>
    </source>
</evidence>
<dbReference type="PANTHER" id="PTHR36837:SF5">
    <property type="entry name" value="POLY-3-HYDROXYBUTYRATE SYNTHASE"/>
    <property type="match status" value="1"/>
</dbReference>
<dbReference type="NCBIfam" id="TIGR01838">
    <property type="entry name" value="PHA_synth_I"/>
    <property type="match status" value="1"/>
</dbReference>
<dbReference type="InterPro" id="IPR051321">
    <property type="entry name" value="PHA/PHB_synthase"/>
</dbReference>
<feature type="domain" description="Poly-beta-hydroxybutyrate polymerase N-terminal" evidence="5">
    <location>
        <begin position="99"/>
        <end position="270"/>
    </location>
</feature>
<dbReference type="InterPro" id="IPR029058">
    <property type="entry name" value="AB_hydrolase_fold"/>
</dbReference>
<reference evidence="7" key="1">
    <citation type="journal article" date="2019" name="Int. J. Syst. Evol. Microbiol.">
        <title>The Global Catalogue of Microorganisms (GCM) 10K type strain sequencing project: providing services to taxonomists for standard genome sequencing and annotation.</title>
        <authorList>
            <consortium name="The Broad Institute Genomics Platform"/>
            <consortium name="The Broad Institute Genome Sequencing Center for Infectious Disease"/>
            <person name="Wu L."/>
            <person name="Ma J."/>
        </authorList>
    </citation>
    <scope>NUCLEOTIDE SEQUENCE [LARGE SCALE GENOMIC DNA]</scope>
    <source>
        <strain evidence="7">JCM 17110</strain>
    </source>
</reference>
<dbReference type="InterPro" id="IPR010941">
    <property type="entry name" value="PhaC_N"/>
</dbReference>
<keyword evidence="2" id="KW-0963">Cytoplasm</keyword>
<gene>
    <name evidence="6" type="ORF">GCM10022394_03500</name>
</gene>
<comment type="caution">
    <text evidence="6">The sequence shown here is derived from an EMBL/GenBank/DDBJ whole genome shotgun (WGS) entry which is preliminary data.</text>
</comment>
<dbReference type="Pfam" id="PF07167">
    <property type="entry name" value="PhaC_N"/>
    <property type="match status" value="1"/>
</dbReference>
<dbReference type="PANTHER" id="PTHR36837">
    <property type="entry name" value="POLY(3-HYDROXYALKANOATE) POLYMERASE SUBUNIT PHAC"/>
    <property type="match status" value="1"/>
</dbReference>
<evidence type="ECO:0000313" key="7">
    <source>
        <dbReference type="Proteomes" id="UP001500795"/>
    </source>
</evidence>
<evidence type="ECO:0000259" key="5">
    <source>
        <dbReference type="Pfam" id="PF07167"/>
    </source>
</evidence>
<protein>
    <submittedName>
        <fullName evidence="6">Class I poly(R)-hydroxyalkanoic acid synthase</fullName>
    </submittedName>
</protein>
<dbReference type="Proteomes" id="UP001500795">
    <property type="component" value="Unassembled WGS sequence"/>
</dbReference>
<dbReference type="InterPro" id="IPR010963">
    <property type="entry name" value="PHA_synth_I"/>
</dbReference>
<accession>A0ABP6V6D3</accession>